<gene>
    <name evidence="2" type="ORF">Agub_g1696</name>
</gene>
<evidence type="ECO:0000313" key="3">
    <source>
        <dbReference type="Proteomes" id="UP001054857"/>
    </source>
</evidence>
<comment type="caution">
    <text evidence="2">The sequence shown here is derived from an EMBL/GenBank/DDBJ whole genome shotgun (WGS) entry which is preliminary data.</text>
</comment>
<dbReference type="EMBL" id="BMAR01000001">
    <property type="protein sequence ID" value="GFR41053.1"/>
    <property type="molecule type" value="Genomic_DNA"/>
</dbReference>
<feature type="compositionally biased region" description="Low complexity" evidence="1">
    <location>
        <begin position="199"/>
        <end position="215"/>
    </location>
</feature>
<sequence length="264" mass="26613">EEETAEVEVMEAEAVLLSGVHAVGGAGDALGAAAARRALCHHQQQGLGQQQGQQQGQQGQQQGLGQQQAALQTLLEKGEVEGEQGGAEQAEEEVAAAAAAAAEHSWLLGHPRSPRSRDRPQSCTAAHPTPCLPAPCLPAALSTTSTSGSTAEWEGEAGLGPGGAAAGWPASPLRPLLPRRGPSLDGVSLGPMSPAVRHTPGPAAAAPPAGTAAATPTSFSSWRRRLHALSSSAHSLPAAGMELGLYNVTAAALGAWGMQRISAT</sequence>
<feature type="non-terminal residue" evidence="2">
    <location>
        <position position="264"/>
    </location>
</feature>
<evidence type="ECO:0000313" key="2">
    <source>
        <dbReference type="EMBL" id="GFR41053.1"/>
    </source>
</evidence>
<evidence type="ECO:0000256" key="1">
    <source>
        <dbReference type="SAM" id="MobiDB-lite"/>
    </source>
</evidence>
<feature type="compositionally biased region" description="Low complexity" evidence="1">
    <location>
        <begin position="142"/>
        <end position="152"/>
    </location>
</feature>
<dbReference type="AlphaFoldDB" id="A0AAD3DGB7"/>
<reference evidence="2 3" key="1">
    <citation type="journal article" date="2021" name="Sci. Rep.">
        <title>Genome sequencing of the multicellular alga Astrephomene provides insights into convergent evolution of germ-soma differentiation.</title>
        <authorList>
            <person name="Yamashita S."/>
            <person name="Yamamoto K."/>
            <person name="Matsuzaki R."/>
            <person name="Suzuki S."/>
            <person name="Yamaguchi H."/>
            <person name="Hirooka S."/>
            <person name="Minakuchi Y."/>
            <person name="Miyagishima S."/>
            <person name="Kawachi M."/>
            <person name="Toyoda A."/>
            <person name="Nozaki H."/>
        </authorList>
    </citation>
    <scope>NUCLEOTIDE SEQUENCE [LARGE SCALE GENOMIC DNA]</scope>
    <source>
        <strain evidence="2 3">NIES-4017</strain>
    </source>
</reference>
<protein>
    <submittedName>
        <fullName evidence="2">Uncharacterized protein</fullName>
    </submittedName>
</protein>
<feature type="region of interest" description="Disordered" evidence="1">
    <location>
        <begin position="79"/>
        <end position="101"/>
    </location>
</feature>
<feature type="compositionally biased region" description="Low complexity" evidence="1">
    <location>
        <begin position="166"/>
        <end position="180"/>
    </location>
</feature>
<keyword evidence="3" id="KW-1185">Reference proteome</keyword>
<feature type="region of interest" description="Disordered" evidence="1">
    <location>
        <begin position="142"/>
        <end position="215"/>
    </location>
</feature>
<name>A0AAD3DGB7_9CHLO</name>
<feature type="non-terminal residue" evidence="2">
    <location>
        <position position="1"/>
    </location>
</feature>
<dbReference type="Proteomes" id="UP001054857">
    <property type="component" value="Unassembled WGS sequence"/>
</dbReference>
<accession>A0AAD3DGB7</accession>
<proteinExistence type="predicted"/>
<organism evidence="2 3">
    <name type="scientific">Astrephomene gubernaculifera</name>
    <dbReference type="NCBI Taxonomy" id="47775"/>
    <lineage>
        <taxon>Eukaryota</taxon>
        <taxon>Viridiplantae</taxon>
        <taxon>Chlorophyta</taxon>
        <taxon>core chlorophytes</taxon>
        <taxon>Chlorophyceae</taxon>
        <taxon>CS clade</taxon>
        <taxon>Chlamydomonadales</taxon>
        <taxon>Astrephomenaceae</taxon>
        <taxon>Astrephomene</taxon>
    </lineage>
</organism>